<dbReference type="Proteomes" id="UP000828390">
    <property type="component" value="Unassembled WGS sequence"/>
</dbReference>
<dbReference type="AlphaFoldDB" id="A0A9D3YFG7"/>
<proteinExistence type="predicted"/>
<organism evidence="1 2">
    <name type="scientific">Dreissena polymorpha</name>
    <name type="common">Zebra mussel</name>
    <name type="synonym">Mytilus polymorpha</name>
    <dbReference type="NCBI Taxonomy" id="45954"/>
    <lineage>
        <taxon>Eukaryota</taxon>
        <taxon>Metazoa</taxon>
        <taxon>Spiralia</taxon>
        <taxon>Lophotrochozoa</taxon>
        <taxon>Mollusca</taxon>
        <taxon>Bivalvia</taxon>
        <taxon>Autobranchia</taxon>
        <taxon>Heteroconchia</taxon>
        <taxon>Euheterodonta</taxon>
        <taxon>Imparidentia</taxon>
        <taxon>Neoheterodontei</taxon>
        <taxon>Myida</taxon>
        <taxon>Dreissenoidea</taxon>
        <taxon>Dreissenidae</taxon>
        <taxon>Dreissena</taxon>
    </lineage>
</organism>
<accession>A0A9D3YFG7</accession>
<evidence type="ECO:0000313" key="1">
    <source>
        <dbReference type="EMBL" id="KAH3697264.1"/>
    </source>
</evidence>
<comment type="caution">
    <text evidence="1">The sequence shown here is derived from an EMBL/GenBank/DDBJ whole genome shotgun (WGS) entry which is preliminary data.</text>
</comment>
<name>A0A9D3YFG7_DREPO</name>
<keyword evidence="2" id="KW-1185">Reference proteome</keyword>
<dbReference type="EMBL" id="JAIWYP010000016">
    <property type="protein sequence ID" value="KAH3697264.1"/>
    <property type="molecule type" value="Genomic_DNA"/>
</dbReference>
<sequence>MLFLRSSHVKTSACNSRYCSLGRCAMHLDGKGPTKSPSEDRLTPLQTAWRQERWKGGLMITLFIIA</sequence>
<gene>
    <name evidence="1" type="ORF">DPMN_084756</name>
</gene>
<protein>
    <submittedName>
        <fullName evidence="1">Uncharacterized protein</fullName>
    </submittedName>
</protein>
<reference evidence="1" key="1">
    <citation type="journal article" date="2019" name="bioRxiv">
        <title>The Genome of the Zebra Mussel, Dreissena polymorpha: A Resource for Invasive Species Research.</title>
        <authorList>
            <person name="McCartney M.A."/>
            <person name="Auch B."/>
            <person name="Kono T."/>
            <person name="Mallez S."/>
            <person name="Zhang Y."/>
            <person name="Obille A."/>
            <person name="Becker A."/>
            <person name="Abrahante J.E."/>
            <person name="Garbe J."/>
            <person name="Badalamenti J.P."/>
            <person name="Herman A."/>
            <person name="Mangelson H."/>
            <person name="Liachko I."/>
            <person name="Sullivan S."/>
            <person name="Sone E.D."/>
            <person name="Koren S."/>
            <person name="Silverstein K.A.T."/>
            <person name="Beckman K.B."/>
            <person name="Gohl D.M."/>
        </authorList>
    </citation>
    <scope>NUCLEOTIDE SEQUENCE</scope>
    <source>
        <strain evidence="1">Duluth1</strain>
        <tissue evidence="1">Whole animal</tissue>
    </source>
</reference>
<evidence type="ECO:0000313" key="2">
    <source>
        <dbReference type="Proteomes" id="UP000828390"/>
    </source>
</evidence>
<reference evidence="1" key="2">
    <citation type="submission" date="2020-11" db="EMBL/GenBank/DDBJ databases">
        <authorList>
            <person name="McCartney M.A."/>
            <person name="Auch B."/>
            <person name="Kono T."/>
            <person name="Mallez S."/>
            <person name="Becker A."/>
            <person name="Gohl D.M."/>
            <person name="Silverstein K.A.T."/>
            <person name="Koren S."/>
            <person name="Bechman K.B."/>
            <person name="Herman A."/>
            <person name="Abrahante J.E."/>
            <person name="Garbe J."/>
        </authorList>
    </citation>
    <scope>NUCLEOTIDE SEQUENCE</scope>
    <source>
        <strain evidence="1">Duluth1</strain>
        <tissue evidence="1">Whole animal</tissue>
    </source>
</reference>